<dbReference type="EMBL" id="MU251741">
    <property type="protein sequence ID" value="KAG9229668.1"/>
    <property type="molecule type" value="Genomic_DNA"/>
</dbReference>
<dbReference type="InterPro" id="IPR020795">
    <property type="entry name" value="ORC3"/>
</dbReference>
<keyword evidence="3" id="KW-0235">DNA replication</keyword>
<proteinExistence type="inferred from homology"/>
<evidence type="ECO:0000256" key="2">
    <source>
        <dbReference type="ARBA" id="ARBA00010977"/>
    </source>
</evidence>
<accession>A0A9P7YAW3</accession>
<evidence type="ECO:0000313" key="9">
    <source>
        <dbReference type="EMBL" id="KAG9229668.1"/>
    </source>
</evidence>
<feature type="compositionally biased region" description="Basic residues" evidence="6">
    <location>
        <begin position="38"/>
        <end position="48"/>
    </location>
</feature>
<feature type="domain" description="Origin recognition complex subunit 3 winged helix C-terminal" evidence="8">
    <location>
        <begin position="604"/>
        <end position="706"/>
    </location>
</feature>
<dbReference type="GO" id="GO:0006270">
    <property type="term" value="P:DNA replication initiation"/>
    <property type="evidence" value="ECO:0007669"/>
    <property type="project" value="TreeGrafter"/>
</dbReference>
<feature type="domain" description="Origin recognition complex subunit 3 N-terminal" evidence="7">
    <location>
        <begin position="46"/>
        <end position="345"/>
    </location>
</feature>
<keyword evidence="4" id="KW-0238">DNA-binding</keyword>
<evidence type="ECO:0000259" key="7">
    <source>
        <dbReference type="Pfam" id="PF07034"/>
    </source>
</evidence>
<dbReference type="GO" id="GO:0031261">
    <property type="term" value="C:DNA replication preinitiation complex"/>
    <property type="evidence" value="ECO:0007669"/>
    <property type="project" value="TreeGrafter"/>
</dbReference>
<dbReference type="PANTHER" id="PTHR12748">
    <property type="entry name" value="ORIGIN RECOGNITION COMPLEX SUBUNIT 3"/>
    <property type="match status" value="1"/>
</dbReference>
<dbReference type="Pfam" id="PF07034">
    <property type="entry name" value="ORC3_N"/>
    <property type="match status" value="1"/>
</dbReference>
<keyword evidence="10" id="KW-1185">Reference proteome</keyword>
<dbReference type="AlphaFoldDB" id="A0A9P7YAW3"/>
<dbReference type="PANTHER" id="PTHR12748:SF0">
    <property type="entry name" value="ORIGIN RECOGNITION COMPLEX SUBUNIT 3"/>
    <property type="match status" value="1"/>
</dbReference>
<evidence type="ECO:0000313" key="10">
    <source>
        <dbReference type="Proteomes" id="UP000824998"/>
    </source>
</evidence>
<dbReference type="OrthoDB" id="10265211at2759"/>
<evidence type="ECO:0000256" key="4">
    <source>
        <dbReference type="ARBA" id="ARBA00023125"/>
    </source>
</evidence>
<protein>
    <submittedName>
        <fullName evidence="9">Origin recognition complex subunit 3 N-terminus-domain-containing protein</fullName>
    </submittedName>
</protein>
<organism evidence="9 10">
    <name type="scientific">Amylocarpus encephaloides</name>
    <dbReference type="NCBI Taxonomy" id="45428"/>
    <lineage>
        <taxon>Eukaryota</taxon>
        <taxon>Fungi</taxon>
        <taxon>Dikarya</taxon>
        <taxon>Ascomycota</taxon>
        <taxon>Pezizomycotina</taxon>
        <taxon>Leotiomycetes</taxon>
        <taxon>Helotiales</taxon>
        <taxon>Helotiales incertae sedis</taxon>
        <taxon>Amylocarpus</taxon>
    </lineage>
</organism>
<dbReference type="Proteomes" id="UP000824998">
    <property type="component" value="Unassembled WGS sequence"/>
</dbReference>
<dbReference type="InterPro" id="IPR040855">
    <property type="entry name" value="ORC_WH_C"/>
</dbReference>
<dbReference type="Pfam" id="PF18137">
    <property type="entry name" value="WHD_ORC"/>
    <property type="match status" value="1"/>
</dbReference>
<keyword evidence="5" id="KW-0539">Nucleus</keyword>
<comment type="caution">
    <text evidence="9">The sequence shown here is derived from an EMBL/GenBank/DDBJ whole genome shotgun (WGS) entry which is preliminary data.</text>
</comment>
<name>A0A9P7YAW3_9HELO</name>
<reference evidence="9" key="1">
    <citation type="journal article" date="2021" name="IMA Fungus">
        <title>Genomic characterization of three marine fungi, including Emericellopsis atlantica sp. nov. with signatures of a generalist lifestyle and marine biomass degradation.</title>
        <authorList>
            <person name="Hagestad O.C."/>
            <person name="Hou L."/>
            <person name="Andersen J.H."/>
            <person name="Hansen E.H."/>
            <person name="Altermark B."/>
            <person name="Li C."/>
            <person name="Kuhnert E."/>
            <person name="Cox R.J."/>
            <person name="Crous P.W."/>
            <person name="Spatafora J.W."/>
            <person name="Lail K."/>
            <person name="Amirebrahimi M."/>
            <person name="Lipzen A."/>
            <person name="Pangilinan J."/>
            <person name="Andreopoulos W."/>
            <person name="Hayes R.D."/>
            <person name="Ng V."/>
            <person name="Grigoriev I.V."/>
            <person name="Jackson S.A."/>
            <person name="Sutton T.D.S."/>
            <person name="Dobson A.D.W."/>
            <person name="Rama T."/>
        </authorList>
    </citation>
    <scope>NUCLEOTIDE SEQUENCE</scope>
    <source>
        <strain evidence="9">TRa018bII</strain>
    </source>
</reference>
<dbReference type="GO" id="GO:0005656">
    <property type="term" value="C:nuclear pre-replicative complex"/>
    <property type="evidence" value="ECO:0007669"/>
    <property type="project" value="TreeGrafter"/>
</dbReference>
<evidence type="ECO:0000256" key="6">
    <source>
        <dbReference type="SAM" id="MobiDB-lite"/>
    </source>
</evidence>
<dbReference type="InterPro" id="IPR045667">
    <property type="entry name" value="ORC3_N"/>
</dbReference>
<feature type="compositionally biased region" description="Basic and acidic residues" evidence="6">
    <location>
        <begin position="28"/>
        <end position="37"/>
    </location>
</feature>
<comment type="similarity">
    <text evidence="2">Belongs to the ORC3 family.</text>
</comment>
<evidence type="ECO:0000256" key="3">
    <source>
        <dbReference type="ARBA" id="ARBA00022705"/>
    </source>
</evidence>
<dbReference type="CDD" id="cd20704">
    <property type="entry name" value="Orc3"/>
    <property type="match status" value="2"/>
</dbReference>
<sequence>MSEHGESHIGFDSSDHQTAYIYGASGGGRDETVTERSTKRRKLRKTPKSKPVVNSGSIKFQGLLNGFENDDSALLRQYLFYKCWSQTDAQIQSILNDANEDALAEVTTFVNEVNSVEDGDRLPTSFIVSGPNIASQDLLFKQLSDRLGRDVDGSIVVLRSGDTTNLKAVLKHIIRTATQAGSEEEAFSTQRDGRKLLNYDLEILRAHVKNHGGESVVIAFQDSEAFDTQLLVDLIALFHSWRDRIPFVLLFGVATSVELFQERLPKAASRCLHGIQVDVEQSSAIIERIFKAVITSSREHLMLGPALLSTLLERQQDHVQSVQSFIAAIKYTYMCHFYGNSLSVMSDSIVTISENQFVLQQCQFEAIRTLSSFRTLVEDSLSSQRPERARNLLQNDDALGEEVAAALRARDSYILRLLRAVYVFESTNQEQDVSTLEVYITMAEGRMHSSNYLKRLLGSLRGMNPSDISIIIAKAIYCMKHGGHEGISANWAEDDDKFWEELQDIKSKVDTLSADAKEADAPIRSGDAIHSRGLRTTVIAQRVQLSYEQSTLTDAEKEFTALTERLSDILREYFTLGRPQELFLHEAWLCDSTESLRVFTPRPRAAIEDNLAEPQEYLISASGGKPGPSVSPATSMLYQRYLEAGSLINLADLWSSFLENSVGDEADEKAEREALMQFYGALADLKLLGMIKQSKKKADHVSKVLWKGL</sequence>
<comment type="subcellular location">
    <subcellularLocation>
        <location evidence="1">Nucleus</location>
    </subcellularLocation>
</comment>
<gene>
    <name evidence="9" type="ORF">BJ875DRAFT_488695</name>
</gene>
<evidence type="ECO:0000256" key="1">
    <source>
        <dbReference type="ARBA" id="ARBA00004123"/>
    </source>
</evidence>
<dbReference type="GO" id="GO:0003688">
    <property type="term" value="F:DNA replication origin binding"/>
    <property type="evidence" value="ECO:0007669"/>
    <property type="project" value="TreeGrafter"/>
</dbReference>
<evidence type="ECO:0000259" key="8">
    <source>
        <dbReference type="Pfam" id="PF18137"/>
    </source>
</evidence>
<feature type="region of interest" description="Disordered" evidence="6">
    <location>
        <begin position="20"/>
        <end position="52"/>
    </location>
</feature>
<evidence type="ECO:0000256" key="5">
    <source>
        <dbReference type="ARBA" id="ARBA00023242"/>
    </source>
</evidence>
<dbReference type="GO" id="GO:0005664">
    <property type="term" value="C:nuclear origin of replication recognition complex"/>
    <property type="evidence" value="ECO:0007669"/>
    <property type="project" value="InterPro"/>
</dbReference>